<dbReference type="OrthoDB" id="9970237at2759"/>
<name>A0A9P0LWX6_ACAOB</name>
<comment type="caution">
    <text evidence="1">The sequence shown here is derived from an EMBL/GenBank/DDBJ whole genome shotgun (WGS) entry which is preliminary data.</text>
</comment>
<organism evidence="1 2">
    <name type="scientific">Acanthoscelides obtectus</name>
    <name type="common">Bean weevil</name>
    <name type="synonym">Bruchus obtectus</name>
    <dbReference type="NCBI Taxonomy" id="200917"/>
    <lineage>
        <taxon>Eukaryota</taxon>
        <taxon>Metazoa</taxon>
        <taxon>Ecdysozoa</taxon>
        <taxon>Arthropoda</taxon>
        <taxon>Hexapoda</taxon>
        <taxon>Insecta</taxon>
        <taxon>Pterygota</taxon>
        <taxon>Neoptera</taxon>
        <taxon>Endopterygota</taxon>
        <taxon>Coleoptera</taxon>
        <taxon>Polyphaga</taxon>
        <taxon>Cucujiformia</taxon>
        <taxon>Chrysomeloidea</taxon>
        <taxon>Chrysomelidae</taxon>
        <taxon>Bruchinae</taxon>
        <taxon>Bruchini</taxon>
        <taxon>Acanthoscelides</taxon>
    </lineage>
</organism>
<reference evidence="1" key="1">
    <citation type="submission" date="2022-03" db="EMBL/GenBank/DDBJ databases">
        <authorList>
            <person name="Sayadi A."/>
        </authorList>
    </citation>
    <scope>NUCLEOTIDE SEQUENCE</scope>
</reference>
<dbReference type="PANTHER" id="PTHR34651">
    <property type="entry name" value="SIMILAR TO ENSANGP00000021391"/>
    <property type="match status" value="1"/>
</dbReference>
<dbReference type="AlphaFoldDB" id="A0A9P0LWX6"/>
<dbReference type="EMBL" id="CAKOFQ010007491">
    <property type="protein sequence ID" value="CAH2002342.1"/>
    <property type="molecule type" value="Genomic_DNA"/>
</dbReference>
<evidence type="ECO:0000313" key="1">
    <source>
        <dbReference type="EMBL" id="CAH2002342.1"/>
    </source>
</evidence>
<dbReference type="PANTHER" id="PTHR34651:SF1">
    <property type="entry name" value="SIMILAR TO ENSANGP00000021391"/>
    <property type="match status" value="1"/>
</dbReference>
<dbReference type="Proteomes" id="UP001152888">
    <property type="component" value="Unassembled WGS sequence"/>
</dbReference>
<keyword evidence="2" id="KW-1185">Reference proteome</keyword>
<protein>
    <submittedName>
        <fullName evidence="1">Uncharacterized protein</fullName>
    </submittedName>
</protein>
<accession>A0A9P0LWX6</accession>
<dbReference type="Pfam" id="PF15031">
    <property type="entry name" value="DUF4528"/>
    <property type="match status" value="1"/>
</dbReference>
<proteinExistence type="predicted"/>
<gene>
    <name evidence="1" type="ORF">ACAOBT_LOCUS26734</name>
</gene>
<sequence>MKCLQQRRSIFYNFKNRKANKPTGSEVLTSYLKQCKEPPWTSYFVKYSDIVDDQWGKSHFNWLVGFSNYHILRTGCFPYIKYHCTKRAVQDLSVDDYFFKAIKVLNLGIPCFAYGIAAIYLIKHTEIVGTSQGDVPIYFLYPEDKGSLY</sequence>
<evidence type="ECO:0000313" key="2">
    <source>
        <dbReference type="Proteomes" id="UP001152888"/>
    </source>
</evidence>
<dbReference type="InterPro" id="IPR029245">
    <property type="entry name" value="DUF4528"/>
</dbReference>